<protein>
    <submittedName>
        <fullName evidence="1">Uncharacterized protein</fullName>
    </submittedName>
</protein>
<reference evidence="1 2" key="1">
    <citation type="journal article" date="2023" name="Hortic Res">
        <title>Pangenome of water caltrop reveals structural variations and asymmetric subgenome divergence after allopolyploidization.</title>
        <authorList>
            <person name="Zhang X."/>
            <person name="Chen Y."/>
            <person name="Wang L."/>
            <person name="Yuan Y."/>
            <person name="Fang M."/>
            <person name="Shi L."/>
            <person name="Lu R."/>
            <person name="Comes H.P."/>
            <person name="Ma Y."/>
            <person name="Chen Y."/>
            <person name="Huang G."/>
            <person name="Zhou Y."/>
            <person name="Zheng Z."/>
            <person name="Qiu Y."/>
        </authorList>
    </citation>
    <scope>NUCLEOTIDE SEQUENCE [LARGE SCALE GENOMIC DNA]</scope>
    <source>
        <tissue evidence="1">Roots</tissue>
    </source>
</reference>
<comment type="caution">
    <text evidence="1">The sequence shown here is derived from an EMBL/GenBank/DDBJ whole genome shotgun (WGS) entry which is preliminary data.</text>
</comment>
<evidence type="ECO:0000313" key="2">
    <source>
        <dbReference type="Proteomes" id="UP001345219"/>
    </source>
</evidence>
<proteinExistence type="predicted"/>
<dbReference type="AlphaFoldDB" id="A0AAN7LAF0"/>
<dbReference type="Proteomes" id="UP001345219">
    <property type="component" value="Chromosome 14"/>
</dbReference>
<keyword evidence="2" id="KW-1185">Reference proteome</keyword>
<name>A0AAN7LAF0_9MYRT</name>
<evidence type="ECO:0000313" key="1">
    <source>
        <dbReference type="EMBL" id="KAK4777352.1"/>
    </source>
</evidence>
<sequence>MGSRLGFRKPTVKIRQPIGSMGSRLGFRKPTVRDEHQRISIRLNAGAISTRKHEIMAVVGAALVPPSMAGNGRGDKVYVAAVELRATRGPGQSLLSAAYSLNLWDLQHFMVIIKPTYSDHHPQVHVFDFQPMNPDNIYVALAALSGRSVAGYVQRRKLTRLPKERCWHVGTSESDSLQAASEFNKNWRTDLRIGSHDCRHYTNGLVEYLTGEENVLRRLRSTGSGDHGNRVI</sequence>
<dbReference type="PANTHER" id="PTHR36342:SF1">
    <property type="entry name" value="PTB DOMAIN ENGULFMENT ADAPTER"/>
    <property type="match status" value="1"/>
</dbReference>
<organism evidence="1 2">
    <name type="scientific">Trapa incisa</name>
    <dbReference type="NCBI Taxonomy" id="236973"/>
    <lineage>
        <taxon>Eukaryota</taxon>
        <taxon>Viridiplantae</taxon>
        <taxon>Streptophyta</taxon>
        <taxon>Embryophyta</taxon>
        <taxon>Tracheophyta</taxon>
        <taxon>Spermatophyta</taxon>
        <taxon>Magnoliopsida</taxon>
        <taxon>eudicotyledons</taxon>
        <taxon>Gunneridae</taxon>
        <taxon>Pentapetalae</taxon>
        <taxon>rosids</taxon>
        <taxon>malvids</taxon>
        <taxon>Myrtales</taxon>
        <taxon>Lythraceae</taxon>
        <taxon>Trapa</taxon>
    </lineage>
</organism>
<gene>
    <name evidence="1" type="ORF">SAY87_017539</name>
</gene>
<accession>A0AAN7LAF0</accession>
<dbReference type="PANTHER" id="PTHR36342">
    <property type="entry name" value="PTB DOMAIN ENGULFMENT ADAPTER"/>
    <property type="match status" value="1"/>
</dbReference>
<dbReference type="EMBL" id="JAXIOK010000002">
    <property type="protein sequence ID" value="KAK4777352.1"/>
    <property type="molecule type" value="Genomic_DNA"/>
</dbReference>